<evidence type="ECO:0000313" key="4">
    <source>
        <dbReference type="Proteomes" id="UP000774617"/>
    </source>
</evidence>
<feature type="transmembrane region" description="Helical" evidence="2">
    <location>
        <begin position="35"/>
        <end position="57"/>
    </location>
</feature>
<reference evidence="3 4" key="1">
    <citation type="journal article" date="2021" name="Nat. Commun.">
        <title>Genetic determinants of endophytism in the Arabidopsis root mycobiome.</title>
        <authorList>
            <person name="Mesny F."/>
            <person name="Miyauchi S."/>
            <person name="Thiergart T."/>
            <person name="Pickel B."/>
            <person name="Atanasova L."/>
            <person name="Karlsson M."/>
            <person name="Huettel B."/>
            <person name="Barry K.W."/>
            <person name="Haridas S."/>
            <person name="Chen C."/>
            <person name="Bauer D."/>
            <person name="Andreopoulos W."/>
            <person name="Pangilinan J."/>
            <person name="LaButti K."/>
            <person name="Riley R."/>
            <person name="Lipzen A."/>
            <person name="Clum A."/>
            <person name="Drula E."/>
            <person name="Henrissat B."/>
            <person name="Kohler A."/>
            <person name="Grigoriev I.V."/>
            <person name="Martin F.M."/>
            <person name="Hacquard S."/>
        </authorList>
    </citation>
    <scope>NUCLEOTIDE SEQUENCE [LARGE SCALE GENOMIC DNA]</scope>
    <source>
        <strain evidence="3 4">MPI-SDFR-AT-0080</strain>
    </source>
</reference>
<dbReference type="PROSITE" id="PS51257">
    <property type="entry name" value="PROKAR_LIPOPROTEIN"/>
    <property type="match status" value="1"/>
</dbReference>
<evidence type="ECO:0000256" key="2">
    <source>
        <dbReference type="SAM" id="Phobius"/>
    </source>
</evidence>
<name>A0ABQ8GP14_9PEZI</name>
<feature type="compositionally biased region" description="Basic and acidic residues" evidence="1">
    <location>
        <begin position="330"/>
        <end position="340"/>
    </location>
</feature>
<organism evidence="3 4">
    <name type="scientific">Macrophomina phaseolina</name>
    <dbReference type="NCBI Taxonomy" id="35725"/>
    <lineage>
        <taxon>Eukaryota</taxon>
        <taxon>Fungi</taxon>
        <taxon>Dikarya</taxon>
        <taxon>Ascomycota</taxon>
        <taxon>Pezizomycotina</taxon>
        <taxon>Dothideomycetes</taxon>
        <taxon>Dothideomycetes incertae sedis</taxon>
        <taxon>Botryosphaeriales</taxon>
        <taxon>Botryosphaeriaceae</taxon>
        <taxon>Macrophomina</taxon>
    </lineage>
</organism>
<proteinExistence type="predicted"/>
<comment type="caution">
    <text evidence="3">The sequence shown here is derived from an EMBL/GenBank/DDBJ whole genome shotgun (WGS) entry which is preliminary data.</text>
</comment>
<keyword evidence="2" id="KW-1133">Transmembrane helix</keyword>
<feature type="compositionally biased region" description="Basic and acidic residues" evidence="1">
    <location>
        <begin position="308"/>
        <end position="323"/>
    </location>
</feature>
<keyword evidence="2" id="KW-0812">Transmembrane</keyword>
<dbReference type="EMBL" id="JAGTJR010000004">
    <property type="protein sequence ID" value="KAH7061486.1"/>
    <property type="molecule type" value="Genomic_DNA"/>
</dbReference>
<feature type="region of interest" description="Disordered" evidence="1">
    <location>
        <begin position="65"/>
        <end position="91"/>
    </location>
</feature>
<feature type="transmembrane region" description="Helical" evidence="2">
    <location>
        <begin position="100"/>
        <end position="119"/>
    </location>
</feature>
<feature type="region of interest" description="Disordered" evidence="1">
    <location>
        <begin position="245"/>
        <end position="266"/>
    </location>
</feature>
<evidence type="ECO:0000313" key="3">
    <source>
        <dbReference type="EMBL" id="KAH7061486.1"/>
    </source>
</evidence>
<feature type="compositionally biased region" description="Acidic residues" evidence="1">
    <location>
        <begin position="282"/>
        <end position="292"/>
    </location>
</feature>
<keyword evidence="2" id="KW-0472">Membrane</keyword>
<feature type="compositionally biased region" description="Low complexity" evidence="1">
    <location>
        <begin position="65"/>
        <end position="85"/>
    </location>
</feature>
<evidence type="ECO:0008006" key="5">
    <source>
        <dbReference type="Google" id="ProtNLM"/>
    </source>
</evidence>
<accession>A0ABQ8GP14</accession>
<dbReference type="Proteomes" id="UP000774617">
    <property type="component" value="Unassembled WGS sequence"/>
</dbReference>
<feature type="transmembrane region" description="Helical" evidence="2">
    <location>
        <begin position="207"/>
        <end position="230"/>
    </location>
</feature>
<protein>
    <recommendedName>
        <fullName evidence="5">Tetraspanin/Peripherin</fullName>
    </recommendedName>
</protein>
<gene>
    <name evidence="3" type="ORF">B0J12DRAFT_297263</name>
</gene>
<feature type="transmembrane region" description="Helical" evidence="2">
    <location>
        <begin position="7"/>
        <end position="29"/>
    </location>
</feature>
<feature type="region of interest" description="Disordered" evidence="1">
    <location>
        <begin position="282"/>
        <end position="340"/>
    </location>
</feature>
<keyword evidence="4" id="KW-1185">Reference proteome</keyword>
<sequence length="340" mass="37364">MARSKRSIVTVFSVIYLIGLTVIACYAHYTIQRLSLPIPTALSGLAILLPALHGLLIDRLTHLTSKPTSSSSPSITRPRRSSTASYPSPRLRRRRHHTTLTALTLILLTIISTVLATLAGTHIGPASALTCGLEDAWRALYRGGREPEVRRIQDAFDCCGFRSVYDMAWPFAKHDPDTGWTAPSTCARTYGRTRSCLAAWRAEEGLVAGLVVGVCVGVWVWQMIVVYIPARRPSWLSRFREVSKPAGHTNGNGDGPRAIGYHDPENGNAIYSDTPIVRVEDADADAEDETGETADSPRSKQGSVQRAIEARLGIDGEHDEHHTLLASSHRAQEENEWQRP</sequence>
<evidence type="ECO:0000256" key="1">
    <source>
        <dbReference type="SAM" id="MobiDB-lite"/>
    </source>
</evidence>